<sequence>PRAVFSGAAPPHGHIGRNLWVRSERRRPPTPPHHREEKERGKRKRTEEDSPSLALFFDSCLRQRVKGSRDPRASLVDRGQIGAWDSESVRRRARLGGRDPHGCSNQIRPSVQTNLLLLLQNRFAVRLAHSTSEKQQLKLKGGE</sequence>
<feature type="non-terminal residue" evidence="2">
    <location>
        <position position="1"/>
    </location>
</feature>
<keyword evidence="3" id="KW-1185">Reference proteome</keyword>
<evidence type="ECO:0000313" key="2">
    <source>
        <dbReference type="EMBL" id="URE28299.1"/>
    </source>
</evidence>
<protein>
    <submittedName>
        <fullName evidence="2">Uncharacterized protein</fullName>
    </submittedName>
</protein>
<name>A0A9E7HDY7_9LILI</name>
<dbReference type="Proteomes" id="UP001055439">
    <property type="component" value="Chromosome 8"/>
</dbReference>
<feature type="compositionally biased region" description="Basic and acidic residues" evidence="1">
    <location>
        <begin position="22"/>
        <end position="48"/>
    </location>
</feature>
<evidence type="ECO:0000313" key="3">
    <source>
        <dbReference type="Proteomes" id="UP001055439"/>
    </source>
</evidence>
<proteinExistence type="predicted"/>
<dbReference type="EMBL" id="CP097510">
    <property type="protein sequence ID" value="URE28299.1"/>
    <property type="molecule type" value="Genomic_DNA"/>
</dbReference>
<feature type="region of interest" description="Disordered" evidence="1">
    <location>
        <begin position="1"/>
        <end position="50"/>
    </location>
</feature>
<reference evidence="2" key="1">
    <citation type="submission" date="2022-05" db="EMBL/GenBank/DDBJ databases">
        <title>The Musa troglodytarum L. genome provides insights into the mechanism of non-climacteric behaviour and enrichment of carotenoids.</title>
        <authorList>
            <person name="Wang J."/>
        </authorList>
    </citation>
    <scope>NUCLEOTIDE SEQUENCE</scope>
    <source>
        <tissue evidence="2">Leaf</tissue>
    </source>
</reference>
<accession>A0A9E7HDY7</accession>
<gene>
    <name evidence="2" type="ORF">MUK42_06491</name>
</gene>
<organism evidence="2 3">
    <name type="scientific">Musa troglodytarum</name>
    <name type="common">fe'i banana</name>
    <dbReference type="NCBI Taxonomy" id="320322"/>
    <lineage>
        <taxon>Eukaryota</taxon>
        <taxon>Viridiplantae</taxon>
        <taxon>Streptophyta</taxon>
        <taxon>Embryophyta</taxon>
        <taxon>Tracheophyta</taxon>
        <taxon>Spermatophyta</taxon>
        <taxon>Magnoliopsida</taxon>
        <taxon>Liliopsida</taxon>
        <taxon>Zingiberales</taxon>
        <taxon>Musaceae</taxon>
        <taxon>Musa</taxon>
    </lineage>
</organism>
<dbReference type="AlphaFoldDB" id="A0A9E7HDY7"/>
<evidence type="ECO:0000256" key="1">
    <source>
        <dbReference type="SAM" id="MobiDB-lite"/>
    </source>
</evidence>